<dbReference type="EC" id="4.3.2.9" evidence="1"/>
<evidence type="ECO:0000313" key="7">
    <source>
        <dbReference type="EMBL" id="KAK3335809.1"/>
    </source>
</evidence>
<feature type="transmembrane region" description="Helical" evidence="6">
    <location>
        <begin position="359"/>
        <end position="380"/>
    </location>
</feature>
<dbReference type="Proteomes" id="UP001286456">
    <property type="component" value="Unassembled WGS sequence"/>
</dbReference>
<evidence type="ECO:0000313" key="8">
    <source>
        <dbReference type="Proteomes" id="UP001286456"/>
    </source>
</evidence>
<evidence type="ECO:0000256" key="3">
    <source>
        <dbReference type="PIRSR" id="PIRSR617939-1"/>
    </source>
</evidence>
<keyword evidence="6" id="KW-0812">Transmembrane</keyword>
<feature type="binding site" evidence="4">
    <location>
        <begin position="102"/>
        <end position="107"/>
    </location>
    <ligand>
        <name>substrate</name>
    </ligand>
</feature>
<dbReference type="InterPro" id="IPR017939">
    <property type="entry name" value="G-Glutamylcylcotransferase"/>
</dbReference>
<accession>A0AAE0MLU8</accession>
<reference evidence="7" key="2">
    <citation type="submission" date="2023-06" db="EMBL/GenBank/DDBJ databases">
        <authorList>
            <consortium name="Lawrence Berkeley National Laboratory"/>
            <person name="Haridas S."/>
            <person name="Hensen N."/>
            <person name="Bonometti L."/>
            <person name="Westerberg I."/>
            <person name="Brannstrom I.O."/>
            <person name="Guillou S."/>
            <person name="Cros-Aarteil S."/>
            <person name="Calhoun S."/>
            <person name="Kuo A."/>
            <person name="Mondo S."/>
            <person name="Pangilinan J."/>
            <person name="Riley R."/>
            <person name="Labutti K."/>
            <person name="Andreopoulos B."/>
            <person name="Lipzen A."/>
            <person name="Chen C."/>
            <person name="Yanf M."/>
            <person name="Daum C."/>
            <person name="Ng V."/>
            <person name="Clum A."/>
            <person name="Steindorff A."/>
            <person name="Ohm R."/>
            <person name="Martin F."/>
            <person name="Silar P."/>
            <person name="Natvig D."/>
            <person name="Lalanne C."/>
            <person name="Gautier V."/>
            <person name="Ament-Velasquez S.L."/>
            <person name="Kruys A."/>
            <person name="Hutchinson M.I."/>
            <person name="Powell A.J."/>
            <person name="Barry K."/>
            <person name="Miller A.N."/>
            <person name="Grigoriev I.V."/>
            <person name="Debuchy R."/>
            <person name="Gladieux P."/>
            <person name="Thoren M.H."/>
            <person name="Johannesson H."/>
        </authorList>
    </citation>
    <scope>NUCLEOTIDE SEQUENCE</scope>
    <source>
        <strain evidence="7">SMH4131-1</strain>
    </source>
</reference>
<keyword evidence="2" id="KW-0456">Lyase</keyword>
<feature type="region of interest" description="Disordered" evidence="5">
    <location>
        <begin position="1"/>
        <end position="27"/>
    </location>
</feature>
<evidence type="ECO:0000256" key="1">
    <source>
        <dbReference type="ARBA" id="ARBA00012346"/>
    </source>
</evidence>
<keyword evidence="6" id="KW-0472">Membrane</keyword>
<protein>
    <recommendedName>
        <fullName evidence="1">gamma-glutamylcyclotransferase</fullName>
        <ecNumber evidence="1">4.3.2.9</ecNumber>
    </recommendedName>
</protein>
<feature type="transmembrane region" description="Helical" evidence="6">
    <location>
        <begin position="386"/>
        <end position="408"/>
    </location>
</feature>
<evidence type="ECO:0000256" key="5">
    <source>
        <dbReference type="SAM" id="MobiDB-lite"/>
    </source>
</evidence>
<evidence type="ECO:0000256" key="6">
    <source>
        <dbReference type="SAM" id="Phobius"/>
    </source>
</evidence>
<feature type="binding site" evidence="4">
    <location>
        <position position="320"/>
    </location>
    <ligand>
        <name>substrate</name>
    </ligand>
</feature>
<gene>
    <name evidence="7" type="ORF">B0T19DRAFT_19163</name>
</gene>
<proteinExistence type="predicted"/>
<reference evidence="7" key="1">
    <citation type="journal article" date="2023" name="Mol. Phylogenet. Evol.">
        <title>Genome-scale phylogeny and comparative genomics of the fungal order Sordariales.</title>
        <authorList>
            <person name="Hensen N."/>
            <person name="Bonometti L."/>
            <person name="Westerberg I."/>
            <person name="Brannstrom I.O."/>
            <person name="Guillou S."/>
            <person name="Cros-Aarteil S."/>
            <person name="Calhoun S."/>
            <person name="Haridas S."/>
            <person name="Kuo A."/>
            <person name="Mondo S."/>
            <person name="Pangilinan J."/>
            <person name="Riley R."/>
            <person name="LaButti K."/>
            <person name="Andreopoulos B."/>
            <person name="Lipzen A."/>
            <person name="Chen C."/>
            <person name="Yan M."/>
            <person name="Daum C."/>
            <person name="Ng V."/>
            <person name="Clum A."/>
            <person name="Steindorff A."/>
            <person name="Ohm R.A."/>
            <person name="Martin F."/>
            <person name="Silar P."/>
            <person name="Natvig D.O."/>
            <person name="Lalanne C."/>
            <person name="Gautier V."/>
            <person name="Ament-Velasquez S.L."/>
            <person name="Kruys A."/>
            <person name="Hutchinson M.I."/>
            <person name="Powell A.J."/>
            <person name="Barry K."/>
            <person name="Miller A.N."/>
            <person name="Grigoriev I.V."/>
            <person name="Debuchy R."/>
            <person name="Gladieux P."/>
            <person name="Hiltunen Thoren M."/>
            <person name="Johannesson H."/>
        </authorList>
    </citation>
    <scope>NUCLEOTIDE SEQUENCE</scope>
    <source>
        <strain evidence="7">SMH4131-1</strain>
    </source>
</reference>
<dbReference type="PANTHER" id="PTHR12935:SF0">
    <property type="entry name" value="GAMMA-GLUTAMYLCYCLOTRANSFERASE"/>
    <property type="match status" value="1"/>
</dbReference>
<dbReference type="AlphaFoldDB" id="A0AAE0MLU8"/>
<sequence>MASSLSSSMGSESSPAQPATTTTASNMFLNTADTPLVLPHRQLQSLSAIPPKPVSSCPPISSLPRTSAARLSAPDATPSLFSSGPIAPPSPAAPSKPASVLYLAYGSNLSAETFLGKRGIRPLSKVNVAAPSLRLTFDLPGLPYLEPCFANTALRKLPGKPPKFPPGVPDIPDIPHNPPTATTWTHNTGNQAEDTPASSRGAVWNNGLIGVVYEVTPADYAKIIATEGGGMSYQDILVPCLTLPANVGVPERPPEIPLPFLAHTLFAPRLPDAPDGDDRQGSDDDGGDDDQHPSLPRWAKRLLLPVRRPDPDYAEPSARYLQLIRDGAREHDLPADYQAYLGALEPYTITRRRQQVGRVLFLGFWAPTFLLLVLGSLLLADPKGKVPKWFAGVMVVMNNLVWLSYDFFAKGIFGDGERTVRDEEEEEVVDERRIRTRTRRRSSVLGLGWRTWKAGEVPDDEEKRCLLESGF</sequence>
<feature type="compositionally biased region" description="Low complexity" evidence="5">
    <location>
        <begin position="1"/>
        <end position="25"/>
    </location>
</feature>
<name>A0AAE0MLU8_9PEZI</name>
<comment type="caution">
    <text evidence="7">The sequence shown here is derived from an EMBL/GenBank/DDBJ whole genome shotgun (WGS) entry which is preliminary data.</text>
</comment>
<feature type="region of interest" description="Disordered" evidence="5">
    <location>
        <begin position="48"/>
        <end position="93"/>
    </location>
</feature>
<dbReference type="PANTHER" id="PTHR12935">
    <property type="entry name" value="GAMMA-GLUTAMYLCYCLOTRANSFERASE"/>
    <property type="match status" value="1"/>
</dbReference>
<evidence type="ECO:0000256" key="2">
    <source>
        <dbReference type="ARBA" id="ARBA00023239"/>
    </source>
</evidence>
<keyword evidence="8" id="KW-1185">Reference proteome</keyword>
<evidence type="ECO:0000256" key="4">
    <source>
        <dbReference type="PIRSR" id="PIRSR617939-2"/>
    </source>
</evidence>
<feature type="region of interest" description="Disordered" evidence="5">
    <location>
        <begin position="267"/>
        <end position="295"/>
    </location>
</feature>
<dbReference type="EMBL" id="JAUEPO010000001">
    <property type="protein sequence ID" value="KAK3335809.1"/>
    <property type="molecule type" value="Genomic_DNA"/>
</dbReference>
<dbReference type="Gene3D" id="3.10.490.10">
    <property type="entry name" value="Gamma-glutamyl cyclotransferase-like"/>
    <property type="match status" value="1"/>
</dbReference>
<organism evidence="7 8">
    <name type="scientific">Cercophora scortea</name>
    <dbReference type="NCBI Taxonomy" id="314031"/>
    <lineage>
        <taxon>Eukaryota</taxon>
        <taxon>Fungi</taxon>
        <taxon>Dikarya</taxon>
        <taxon>Ascomycota</taxon>
        <taxon>Pezizomycotina</taxon>
        <taxon>Sordariomycetes</taxon>
        <taxon>Sordariomycetidae</taxon>
        <taxon>Sordariales</taxon>
        <taxon>Lasiosphaeriaceae</taxon>
        <taxon>Cercophora</taxon>
    </lineage>
</organism>
<feature type="active site" description="Proton acceptor" evidence="3">
    <location>
        <position position="227"/>
    </location>
</feature>
<dbReference type="GO" id="GO:0003839">
    <property type="term" value="F:gamma-glutamylcyclotransferase activity"/>
    <property type="evidence" value="ECO:0007669"/>
    <property type="project" value="UniProtKB-EC"/>
</dbReference>
<keyword evidence="6" id="KW-1133">Transmembrane helix</keyword>